<keyword evidence="2" id="KW-1185">Reference proteome</keyword>
<dbReference type="Proteomes" id="UP001516023">
    <property type="component" value="Unassembled WGS sequence"/>
</dbReference>
<accession>A0ABD3NXU5</accession>
<comment type="caution">
    <text evidence="1">The sequence shown here is derived from an EMBL/GenBank/DDBJ whole genome shotgun (WGS) entry which is preliminary data.</text>
</comment>
<evidence type="ECO:0000313" key="2">
    <source>
        <dbReference type="Proteomes" id="UP001516023"/>
    </source>
</evidence>
<gene>
    <name evidence="1" type="ORF">HJC23_004174</name>
</gene>
<organism evidence="1 2">
    <name type="scientific">Cyclotella cryptica</name>
    <dbReference type="NCBI Taxonomy" id="29204"/>
    <lineage>
        <taxon>Eukaryota</taxon>
        <taxon>Sar</taxon>
        <taxon>Stramenopiles</taxon>
        <taxon>Ochrophyta</taxon>
        <taxon>Bacillariophyta</taxon>
        <taxon>Coscinodiscophyceae</taxon>
        <taxon>Thalassiosirophycidae</taxon>
        <taxon>Stephanodiscales</taxon>
        <taxon>Stephanodiscaceae</taxon>
        <taxon>Cyclotella</taxon>
    </lineage>
</organism>
<dbReference type="AlphaFoldDB" id="A0ABD3NXU5"/>
<dbReference type="EMBL" id="JABMIG020000345">
    <property type="protein sequence ID" value="KAL3780582.1"/>
    <property type="molecule type" value="Genomic_DNA"/>
</dbReference>
<name>A0ABD3NXU5_9STRA</name>
<sequence length="93" mass="10303">MKEYSKCNTLILDVRCSALKGVIFGSYAIDHFSSKDWIQLNAVSGIPERDHHMSTCQGGHQHVYRRRSVATQHHPKVSVDGAALIVEPGDSRG</sequence>
<reference evidence="1 2" key="1">
    <citation type="journal article" date="2020" name="G3 (Bethesda)">
        <title>Improved Reference Genome for Cyclotella cryptica CCMP332, a Model for Cell Wall Morphogenesis, Salinity Adaptation, and Lipid Production in Diatoms (Bacillariophyta).</title>
        <authorList>
            <person name="Roberts W.R."/>
            <person name="Downey K.M."/>
            <person name="Ruck E.C."/>
            <person name="Traller J.C."/>
            <person name="Alverson A.J."/>
        </authorList>
    </citation>
    <scope>NUCLEOTIDE SEQUENCE [LARGE SCALE GENOMIC DNA]</scope>
    <source>
        <strain evidence="1 2">CCMP332</strain>
    </source>
</reference>
<proteinExistence type="predicted"/>
<evidence type="ECO:0000313" key="1">
    <source>
        <dbReference type="EMBL" id="KAL3780582.1"/>
    </source>
</evidence>
<protein>
    <submittedName>
        <fullName evidence="1">Uncharacterized protein</fullName>
    </submittedName>
</protein>